<dbReference type="AlphaFoldDB" id="A0A2X4RWY4"/>
<name>A0A2X4RWY4_9CORY</name>
<feature type="transmembrane region" description="Helical" evidence="6">
    <location>
        <begin position="77"/>
        <end position="96"/>
    </location>
</feature>
<dbReference type="InterPro" id="IPR003339">
    <property type="entry name" value="ABC/ECF_trnsptr_transmembrane"/>
</dbReference>
<evidence type="ECO:0000256" key="3">
    <source>
        <dbReference type="ARBA" id="ARBA00022692"/>
    </source>
</evidence>
<dbReference type="EMBL" id="LS483460">
    <property type="protein sequence ID" value="SQI00840.1"/>
    <property type="molecule type" value="Genomic_DNA"/>
</dbReference>
<evidence type="ECO:0000256" key="1">
    <source>
        <dbReference type="ARBA" id="ARBA00004141"/>
    </source>
</evidence>
<dbReference type="STRING" id="38301.NX84_03065"/>
<feature type="transmembrane region" description="Helical" evidence="6">
    <location>
        <begin position="51"/>
        <end position="70"/>
    </location>
</feature>
<proteinExistence type="predicted"/>
<keyword evidence="5 6" id="KW-0472">Membrane</keyword>
<dbReference type="Pfam" id="PF02361">
    <property type="entry name" value="CbiQ"/>
    <property type="match status" value="1"/>
</dbReference>
<evidence type="ECO:0000313" key="8">
    <source>
        <dbReference type="Proteomes" id="UP000249264"/>
    </source>
</evidence>
<dbReference type="Proteomes" id="UP000249264">
    <property type="component" value="Chromosome 1"/>
</dbReference>
<dbReference type="CDD" id="cd16914">
    <property type="entry name" value="EcfT"/>
    <property type="match status" value="1"/>
</dbReference>
<organism evidence="7 8">
    <name type="scientific">Corynebacterium minutissimum</name>
    <dbReference type="NCBI Taxonomy" id="38301"/>
    <lineage>
        <taxon>Bacteria</taxon>
        <taxon>Bacillati</taxon>
        <taxon>Actinomycetota</taxon>
        <taxon>Actinomycetes</taxon>
        <taxon>Mycobacteriales</taxon>
        <taxon>Corynebacteriaceae</taxon>
        <taxon>Corynebacterium</taxon>
    </lineage>
</organism>
<accession>A0A2X4RWY4</accession>
<evidence type="ECO:0000313" key="7">
    <source>
        <dbReference type="EMBL" id="SQI00840.1"/>
    </source>
</evidence>
<dbReference type="GO" id="GO:0005886">
    <property type="term" value="C:plasma membrane"/>
    <property type="evidence" value="ECO:0007669"/>
    <property type="project" value="UniProtKB-ARBA"/>
</dbReference>
<evidence type="ECO:0000256" key="2">
    <source>
        <dbReference type="ARBA" id="ARBA00022475"/>
    </source>
</evidence>
<keyword evidence="2" id="KW-1003">Cell membrane</keyword>
<protein>
    <submittedName>
        <fullName evidence="7">Permease of the major facilitator superfamily</fullName>
    </submittedName>
</protein>
<sequence>MPNLSSSRPSSVSTRGAPSAGLLSGVNPLTRIFLMFVWVTPLLLSVDVVSGGVSLALTMLLAPLCGVSWLRMLKAGWFLFLIAPISGISMLLYGAPGGREYFSLWLITVSDNSIELAIAITIRVFAVALPMVVLARAIDPTELGDALSQILKLPSRFVIGAVAGVRMMTLFKSDWQFLAMARRARGLTDEGRIKHLITMSFGLLVLALRRGGKLATAMEARGFGRTPPGGGQRTWARSSRLEQRDWLVMAAGVILAALPVVVSVLSGSWRFFGL</sequence>
<evidence type="ECO:0000256" key="5">
    <source>
        <dbReference type="ARBA" id="ARBA00023136"/>
    </source>
</evidence>
<evidence type="ECO:0000256" key="4">
    <source>
        <dbReference type="ARBA" id="ARBA00022989"/>
    </source>
</evidence>
<reference evidence="7 8" key="1">
    <citation type="submission" date="2018-06" db="EMBL/GenBank/DDBJ databases">
        <authorList>
            <consortium name="Pathogen Informatics"/>
            <person name="Doyle S."/>
        </authorList>
    </citation>
    <scope>NUCLEOTIDE SEQUENCE [LARGE SCALE GENOMIC DNA]</scope>
    <source>
        <strain evidence="7 8">NCTC10288</strain>
    </source>
</reference>
<dbReference type="InterPro" id="IPR051611">
    <property type="entry name" value="ECF_transporter_component"/>
</dbReference>
<dbReference type="KEGG" id="cmin:NCTC10288_02158"/>
<keyword evidence="3 6" id="KW-0812">Transmembrane</keyword>
<feature type="transmembrane region" description="Helical" evidence="6">
    <location>
        <begin position="20"/>
        <end position="39"/>
    </location>
</feature>
<comment type="subcellular location">
    <subcellularLocation>
        <location evidence="1">Membrane</location>
        <topology evidence="1">Multi-pass membrane protein</topology>
    </subcellularLocation>
</comment>
<gene>
    <name evidence="7" type="primary">ykoC</name>
    <name evidence="7" type="ORF">NCTC10288_02158</name>
</gene>
<dbReference type="PANTHER" id="PTHR34857">
    <property type="entry name" value="SLL0384 PROTEIN"/>
    <property type="match status" value="1"/>
</dbReference>
<dbReference type="PANTHER" id="PTHR34857:SF2">
    <property type="entry name" value="SLL0384 PROTEIN"/>
    <property type="match status" value="1"/>
</dbReference>
<feature type="transmembrane region" description="Helical" evidence="6">
    <location>
        <begin position="116"/>
        <end position="138"/>
    </location>
</feature>
<feature type="transmembrane region" description="Helical" evidence="6">
    <location>
        <begin position="246"/>
        <end position="272"/>
    </location>
</feature>
<keyword evidence="4 6" id="KW-1133">Transmembrane helix</keyword>
<evidence type="ECO:0000256" key="6">
    <source>
        <dbReference type="SAM" id="Phobius"/>
    </source>
</evidence>